<dbReference type="Proteomes" id="UP001549749">
    <property type="component" value="Unassembled WGS sequence"/>
</dbReference>
<dbReference type="InterPro" id="IPR036237">
    <property type="entry name" value="Xyl_isomerase-like_sf"/>
</dbReference>
<name>A0ABV2TA73_9BACT</name>
<proteinExistence type="predicted"/>
<gene>
    <name evidence="1" type="ORF">ABR189_21250</name>
</gene>
<organism evidence="1 2">
    <name type="scientific">Chitinophaga defluvii</name>
    <dbReference type="NCBI Taxonomy" id="3163343"/>
    <lineage>
        <taxon>Bacteria</taxon>
        <taxon>Pseudomonadati</taxon>
        <taxon>Bacteroidota</taxon>
        <taxon>Chitinophagia</taxon>
        <taxon>Chitinophagales</taxon>
        <taxon>Chitinophagaceae</taxon>
        <taxon>Chitinophaga</taxon>
    </lineage>
</organism>
<dbReference type="SUPFAM" id="SSF51658">
    <property type="entry name" value="Xylose isomerase-like"/>
    <property type="match status" value="1"/>
</dbReference>
<dbReference type="Gene3D" id="3.20.20.150">
    <property type="entry name" value="Divalent-metal-dependent TIM barrel enzymes"/>
    <property type="match status" value="1"/>
</dbReference>
<protein>
    <recommendedName>
        <fullName evidence="3">Sugar phosphate isomerase/epimerase</fullName>
    </recommendedName>
</protein>
<evidence type="ECO:0000313" key="1">
    <source>
        <dbReference type="EMBL" id="MET6999930.1"/>
    </source>
</evidence>
<dbReference type="RefSeq" id="WP_354662491.1">
    <property type="nucleotide sequence ID" value="NZ_JBEXAC010000002.1"/>
</dbReference>
<dbReference type="EMBL" id="JBEXAC010000002">
    <property type="protein sequence ID" value="MET6999930.1"/>
    <property type="molecule type" value="Genomic_DNA"/>
</dbReference>
<sequence>MTTKHESSNKKKRKFRPGCILLALMVITALCGTVKPVKAQQRASDLYARNNLIAWCIVPFDSKKRGPEERAQMMKKLGITRFAYDWRDEHIPSFGEEIETMKKHNIKLQGWWLSSGLHPEQDKYLPLILDALKKHNVKTELWCMFWGGPEFDKLTQEEKIRTMAKPVAYVAKKLDEIGCKLGVYNHGGWFGVPENQLAVIEYLKMPNIGIVYNLHHAEEDIDRFPTFFPKIKPYLLAFNIAGLKLGNPVKVVPVGEGDAETEMMKLVWKSGYRGPVGILNEGTAPDAEVGLQMNMDGLKKVLTTIGDKKALKTYR</sequence>
<evidence type="ECO:0008006" key="3">
    <source>
        <dbReference type="Google" id="ProtNLM"/>
    </source>
</evidence>
<reference evidence="1 2" key="1">
    <citation type="submission" date="2024-06" db="EMBL/GenBank/DDBJ databases">
        <title>Chitinophaga defluvii sp. nov., isolated from municipal sewage.</title>
        <authorList>
            <person name="Zhang L."/>
        </authorList>
    </citation>
    <scope>NUCLEOTIDE SEQUENCE [LARGE SCALE GENOMIC DNA]</scope>
    <source>
        <strain evidence="1 2">H8</strain>
    </source>
</reference>
<comment type="caution">
    <text evidence="1">The sequence shown here is derived from an EMBL/GenBank/DDBJ whole genome shotgun (WGS) entry which is preliminary data.</text>
</comment>
<accession>A0ABV2TA73</accession>
<evidence type="ECO:0000313" key="2">
    <source>
        <dbReference type="Proteomes" id="UP001549749"/>
    </source>
</evidence>
<keyword evidence="2" id="KW-1185">Reference proteome</keyword>